<feature type="domain" description="AB hydrolase-1" evidence="1">
    <location>
        <begin position="71"/>
        <end position="245"/>
    </location>
</feature>
<name>A0A4Q1KE75_9SPHN</name>
<keyword evidence="3" id="KW-1185">Reference proteome</keyword>
<dbReference type="AlphaFoldDB" id="A0A4Q1KE75"/>
<dbReference type="EMBL" id="SBKP01000013">
    <property type="protein sequence ID" value="RXR27250.1"/>
    <property type="molecule type" value="Genomic_DNA"/>
</dbReference>
<dbReference type="Proteomes" id="UP000290958">
    <property type="component" value="Unassembled WGS sequence"/>
</dbReference>
<dbReference type="Pfam" id="PF12697">
    <property type="entry name" value="Abhydrolase_6"/>
    <property type="match status" value="1"/>
</dbReference>
<evidence type="ECO:0000259" key="1">
    <source>
        <dbReference type="Pfam" id="PF12697"/>
    </source>
</evidence>
<dbReference type="PANTHER" id="PTHR36837:SF2">
    <property type="entry name" value="POLY(3-HYDROXYALKANOATE) POLYMERASE SUBUNIT PHAC"/>
    <property type="match status" value="1"/>
</dbReference>
<reference evidence="3" key="1">
    <citation type="submission" date="2019-01" db="EMBL/GenBank/DDBJ databases">
        <title>Cytophagaceae bacterium strain CAR-16.</title>
        <authorList>
            <person name="Chen W.-M."/>
        </authorList>
    </citation>
    <scope>NUCLEOTIDE SEQUENCE [LARGE SCALE GENOMIC DNA]</scope>
    <source>
        <strain evidence="3">CHR27</strain>
    </source>
</reference>
<dbReference type="InterPro" id="IPR051321">
    <property type="entry name" value="PHA/PHB_synthase"/>
</dbReference>
<keyword evidence="2" id="KW-0378">Hydrolase</keyword>
<evidence type="ECO:0000313" key="3">
    <source>
        <dbReference type="Proteomes" id="UP000290958"/>
    </source>
</evidence>
<dbReference type="OrthoDB" id="9767934at2"/>
<dbReference type="PANTHER" id="PTHR36837">
    <property type="entry name" value="POLY(3-HYDROXYALKANOATE) POLYMERASE SUBUNIT PHAC"/>
    <property type="match status" value="1"/>
</dbReference>
<gene>
    <name evidence="2" type="ORF">EQG66_12320</name>
</gene>
<comment type="caution">
    <text evidence="2">The sequence shown here is derived from an EMBL/GenBank/DDBJ whole genome shotgun (WGS) entry which is preliminary data.</text>
</comment>
<accession>A0A4Q1KE75</accession>
<dbReference type="GO" id="GO:0016787">
    <property type="term" value="F:hydrolase activity"/>
    <property type="evidence" value="ECO:0007669"/>
    <property type="project" value="UniProtKB-KW"/>
</dbReference>
<dbReference type="SUPFAM" id="SSF53474">
    <property type="entry name" value="alpha/beta-Hydrolases"/>
    <property type="match status" value="1"/>
</dbReference>
<organism evidence="2 3">
    <name type="scientific">Sphingobium fluviale</name>
    <dbReference type="NCBI Taxonomy" id="2506423"/>
    <lineage>
        <taxon>Bacteria</taxon>
        <taxon>Pseudomonadati</taxon>
        <taxon>Pseudomonadota</taxon>
        <taxon>Alphaproteobacteria</taxon>
        <taxon>Sphingomonadales</taxon>
        <taxon>Sphingomonadaceae</taxon>
        <taxon>Sphingobium</taxon>
    </lineage>
</organism>
<evidence type="ECO:0000313" key="2">
    <source>
        <dbReference type="EMBL" id="RXR27250.1"/>
    </source>
</evidence>
<dbReference type="RefSeq" id="WP_129404893.1">
    <property type="nucleotide sequence ID" value="NZ_SBKP01000013.1"/>
</dbReference>
<sequence length="322" mass="35008">MRQKALAGLRAYQHAKRHDPPLNHPVSAQCGATRLLHPYCAQKSGRAAIVLIPSLINPPHILDMAGESSLLRYLVECGHDPWLVDWGTPADDDRNLDLGGHIMDRLLPLVAQIDRPVILVGYCLGGTMALAAAGPVGAKAVATIASPWNFSAYPEDDRALIHTLWTEAQPLCERMGYMPMEVLQSGFWALDPTRTVRKYAAFADMEPGGDAHRAFLAVEDWANDGPPLTYAAAHELFEDLYGADMTGQGRWSVGGRIVDTASLPCPSLSIRSMTDRIVPAAAAPQLKESHDSGLGHVGMIVSRRAPQQIWVRLSQWLSENGG</sequence>
<dbReference type="InterPro" id="IPR029058">
    <property type="entry name" value="AB_hydrolase_fold"/>
</dbReference>
<proteinExistence type="predicted"/>
<dbReference type="Gene3D" id="3.40.50.1820">
    <property type="entry name" value="alpha/beta hydrolase"/>
    <property type="match status" value="1"/>
</dbReference>
<protein>
    <submittedName>
        <fullName evidence="2">Alpha/beta hydrolase</fullName>
    </submittedName>
</protein>
<dbReference type="InterPro" id="IPR000073">
    <property type="entry name" value="AB_hydrolase_1"/>
</dbReference>